<dbReference type="Pfam" id="PF01242">
    <property type="entry name" value="PTPS"/>
    <property type="match status" value="1"/>
</dbReference>
<dbReference type="EC" id="4.-.-.-" evidence="9"/>
<evidence type="ECO:0000256" key="5">
    <source>
        <dbReference type="ARBA" id="ARBA00022723"/>
    </source>
</evidence>
<accession>A0A2T7G7Q3</accession>
<gene>
    <name evidence="12" type="primary">queD</name>
    <name evidence="12" type="ORF">DC366_09580</name>
</gene>
<dbReference type="InterPro" id="IPR007115">
    <property type="entry name" value="6-PTP_synth/QueD"/>
</dbReference>
<dbReference type="SUPFAM" id="SSF55620">
    <property type="entry name" value="Tetrahydrobiopterin biosynthesis enzymes-like"/>
    <property type="match status" value="1"/>
</dbReference>
<name>A0A2T7G7Q3_9RHOB</name>
<dbReference type="PIRSF" id="PIRSF006113">
    <property type="entry name" value="PTP_synth"/>
    <property type="match status" value="1"/>
</dbReference>
<dbReference type="GO" id="GO:0046872">
    <property type="term" value="F:metal ion binding"/>
    <property type="evidence" value="ECO:0007669"/>
    <property type="project" value="UniProtKB-KW"/>
</dbReference>
<evidence type="ECO:0000256" key="7">
    <source>
        <dbReference type="ARBA" id="ARBA00023239"/>
    </source>
</evidence>
<feature type="binding site" evidence="11">
    <location>
        <position position="14"/>
    </location>
    <ligand>
        <name>Zn(2+)</name>
        <dbReference type="ChEBI" id="CHEBI:29105"/>
    </ligand>
</feature>
<dbReference type="OrthoDB" id="9804698at2"/>
<dbReference type="PANTHER" id="PTHR12589">
    <property type="entry name" value="PYRUVOYL TETRAHYDROBIOPTERIN SYNTHASE"/>
    <property type="match status" value="1"/>
</dbReference>
<dbReference type="GO" id="GO:0008616">
    <property type="term" value="P:tRNA queuosine(34) biosynthetic process"/>
    <property type="evidence" value="ECO:0007669"/>
    <property type="project" value="UniProtKB-KW"/>
</dbReference>
<comment type="pathway">
    <text evidence="2 9">Purine metabolism; 7-cyano-7-deazaguanine biosynthesis.</text>
</comment>
<feature type="binding site" evidence="11">
    <location>
        <position position="29"/>
    </location>
    <ligand>
        <name>Zn(2+)</name>
        <dbReference type="ChEBI" id="CHEBI:29105"/>
    </ligand>
</feature>
<comment type="function">
    <text evidence="1">Catalyzes the conversion of 7,8-dihydroneopterin triphosphate (H2NTP) to 6-carboxy-5,6,7,8-tetrahydropterin (CPH4) and acetaldehyde.</text>
</comment>
<feature type="active site" description="Charge relay system" evidence="10">
    <location>
        <position position="69"/>
    </location>
</feature>
<keyword evidence="5 9" id="KW-0479">Metal-binding</keyword>
<dbReference type="UniPathway" id="UPA00391"/>
<keyword evidence="9" id="KW-0671">Queuosine biosynthesis</keyword>
<comment type="similarity">
    <text evidence="3 9">Belongs to the PTPS family. QueD subfamily.</text>
</comment>
<feature type="active site" description="Charge relay system" evidence="10">
    <location>
        <position position="108"/>
    </location>
</feature>
<dbReference type="EMBL" id="QCYH01000004">
    <property type="protein sequence ID" value="PVA10458.1"/>
    <property type="molecule type" value="Genomic_DNA"/>
</dbReference>
<dbReference type="InterPro" id="IPR038418">
    <property type="entry name" value="6-PTP_synth/QueD_sf"/>
</dbReference>
<dbReference type="Proteomes" id="UP000244446">
    <property type="component" value="Unassembled WGS sequence"/>
</dbReference>
<proteinExistence type="inferred from homology"/>
<keyword evidence="6 9" id="KW-0862">Zinc</keyword>
<feature type="active site" description="Proton acceptor" evidence="10">
    <location>
        <position position="25"/>
    </location>
</feature>
<dbReference type="PANTHER" id="PTHR12589:SF7">
    <property type="entry name" value="6-PYRUVOYL TETRAHYDROBIOPTERIN SYNTHASE"/>
    <property type="match status" value="1"/>
</dbReference>
<evidence type="ECO:0000313" key="13">
    <source>
        <dbReference type="Proteomes" id="UP000244446"/>
    </source>
</evidence>
<evidence type="ECO:0000256" key="3">
    <source>
        <dbReference type="ARBA" id="ARBA00008900"/>
    </source>
</evidence>
<dbReference type="RefSeq" id="WP_108691969.1">
    <property type="nucleotide sequence ID" value="NZ_QCYH01000004.1"/>
</dbReference>
<evidence type="ECO:0000256" key="11">
    <source>
        <dbReference type="PIRSR" id="PIRSR006113-2"/>
    </source>
</evidence>
<feature type="binding site" evidence="11">
    <location>
        <position position="31"/>
    </location>
    <ligand>
        <name>Zn(2+)</name>
        <dbReference type="ChEBI" id="CHEBI:29105"/>
    </ligand>
</feature>
<evidence type="ECO:0000256" key="2">
    <source>
        <dbReference type="ARBA" id="ARBA00005061"/>
    </source>
</evidence>
<keyword evidence="13" id="KW-1185">Reference proteome</keyword>
<evidence type="ECO:0000256" key="10">
    <source>
        <dbReference type="PIRSR" id="PIRSR006113-1"/>
    </source>
</evidence>
<comment type="catalytic activity">
    <reaction evidence="8 9">
        <text>7,8-dihydroneopterin 3'-triphosphate + H2O = 6-carboxy-5,6,7,8-tetrahydropterin + triphosphate + acetaldehyde + 2 H(+)</text>
        <dbReference type="Rhea" id="RHEA:27966"/>
        <dbReference type="ChEBI" id="CHEBI:15343"/>
        <dbReference type="ChEBI" id="CHEBI:15377"/>
        <dbReference type="ChEBI" id="CHEBI:15378"/>
        <dbReference type="ChEBI" id="CHEBI:18036"/>
        <dbReference type="ChEBI" id="CHEBI:58462"/>
        <dbReference type="ChEBI" id="CHEBI:61032"/>
        <dbReference type="EC" id="4.1.2.50"/>
    </reaction>
</comment>
<evidence type="ECO:0000313" key="12">
    <source>
        <dbReference type="EMBL" id="PVA10458.1"/>
    </source>
</evidence>
<dbReference type="AlphaFoldDB" id="A0A2T7G7Q3"/>
<evidence type="ECO:0000256" key="1">
    <source>
        <dbReference type="ARBA" id="ARBA00002285"/>
    </source>
</evidence>
<evidence type="ECO:0000256" key="9">
    <source>
        <dbReference type="PIRNR" id="PIRNR006113"/>
    </source>
</evidence>
<evidence type="ECO:0000256" key="4">
    <source>
        <dbReference type="ARBA" id="ARBA00018141"/>
    </source>
</evidence>
<evidence type="ECO:0000256" key="8">
    <source>
        <dbReference type="ARBA" id="ARBA00048807"/>
    </source>
</evidence>
<protein>
    <recommendedName>
        <fullName evidence="4 9">6-carboxy-5,6,7,8-tetrahydropterin synthase</fullName>
        <ecNumber evidence="9">4.-.-.-</ecNumber>
    </recommendedName>
</protein>
<comment type="cofactor">
    <cofactor evidence="9 11">
        <name>Zn(2+)</name>
        <dbReference type="ChEBI" id="CHEBI:29105"/>
    </cofactor>
    <text evidence="9 11">Binds 1 zinc ion per subunit.</text>
</comment>
<comment type="caution">
    <text evidence="12">The sequence shown here is derived from an EMBL/GenBank/DDBJ whole genome shotgun (WGS) entry which is preliminary data.</text>
</comment>
<sequence length="118" mass="13694">MYRITKEFHFSASHQLFGLPEDHQCARLHGHNYVVVVELASEALNAHGFVRDYLELAPLKQYIDDELDHRHLNDVLGDDCVTAERMAKHLYDWCAARWAETAAVKISETPKTWAEYRP</sequence>
<dbReference type="NCBIfam" id="TIGR03367">
    <property type="entry name" value="queuosine_QueD"/>
    <property type="match status" value="1"/>
</dbReference>
<evidence type="ECO:0000256" key="6">
    <source>
        <dbReference type="ARBA" id="ARBA00022833"/>
    </source>
</evidence>
<organism evidence="12 13">
    <name type="scientific">Pelagivirga sediminicola</name>
    <dbReference type="NCBI Taxonomy" id="2170575"/>
    <lineage>
        <taxon>Bacteria</taxon>
        <taxon>Pseudomonadati</taxon>
        <taxon>Pseudomonadota</taxon>
        <taxon>Alphaproteobacteria</taxon>
        <taxon>Rhodobacterales</taxon>
        <taxon>Paracoccaceae</taxon>
        <taxon>Pelagivirga</taxon>
    </lineage>
</organism>
<reference evidence="12 13" key="1">
    <citation type="submission" date="2018-04" db="EMBL/GenBank/DDBJ databases">
        <title>Pelagivirga bohaiensis gen. nov., sp. nov., a bacterium isolated from the Bohai Sea.</title>
        <authorList>
            <person name="Ji X."/>
        </authorList>
    </citation>
    <scope>NUCLEOTIDE SEQUENCE [LARGE SCALE GENOMIC DNA]</scope>
    <source>
        <strain evidence="12 13">BH-SD19</strain>
    </source>
</reference>
<dbReference type="Gene3D" id="3.30.479.10">
    <property type="entry name" value="6-pyruvoyl tetrahydropterin synthase/QueD"/>
    <property type="match status" value="1"/>
</dbReference>
<dbReference type="GO" id="GO:0070497">
    <property type="term" value="F:6-carboxytetrahydropterin synthase activity"/>
    <property type="evidence" value="ECO:0007669"/>
    <property type="project" value="UniProtKB-EC"/>
</dbReference>
<keyword evidence="7 9" id="KW-0456">Lyase</keyword>